<protein>
    <submittedName>
        <fullName evidence="1">DUF2188 domain-containing protein</fullName>
    </submittedName>
</protein>
<proteinExistence type="predicted"/>
<name>A0A939JXI4_9BACT</name>
<sequence length="71" mass="8053">MNWTLTHFPAAMRSLNPSTRAKAIEIANTLVERGEGNRQQVIEQSIAEARSWARTTQLELATRTAFTFPQH</sequence>
<evidence type="ECO:0000313" key="1">
    <source>
        <dbReference type="EMBL" id="MBO0929363.1"/>
    </source>
</evidence>
<evidence type="ECO:0000313" key="2">
    <source>
        <dbReference type="Proteomes" id="UP000664795"/>
    </source>
</evidence>
<keyword evidence="2" id="KW-1185">Reference proteome</keyword>
<organism evidence="1 2">
    <name type="scientific">Fibrella aquatilis</name>
    <dbReference type="NCBI Taxonomy" id="2817059"/>
    <lineage>
        <taxon>Bacteria</taxon>
        <taxon>Pseudomonadati</taxon>
        <taxon>Bacteroidota</taxon>
        <taxon>Cytophagia</taxon>
        <taxon>Cytophagales</taxon>
        <taxon>Spirosomataceae</taxon>
        <taxon>Fibrella</taxon>
    </lineage>
</organism>
<comment type="caution">
    <text evidence="1">The sequence shown here is derived from an EMBL/GenBank/DDBJ whole genome shotgun (WGS) entry which is preliminary data.</text>
</comment>
<dbReference type="RefSeq" id="WP_207333336.1">
    <property type="nucleotide sequence ID" value="NZ_JAFMYU010000001.1"/>
</dbReference>
<accession>A0A939JXI4</accession>
<gene>
    <name evidence="1" type="ORF">J2I48_00060</name>
</gene>
<dbReference type="EMBL" id="JAFMYU010000001">
    <property type="protein sequence ID" value="MBO0929363.1"/>
    <property type="molecule type" value="Genomic_DNA"/>
</dbReference>
<reference evidence="1 2" key="1">
    <citation type="submission" date="2021-03" db="EMBL/GenBank/DDBJ databases">
        <title>Fibrella sp. HMF5036 genome sequencing and assembly.</title>
        <authorList>
            <person name="Kang H."/>
            <person name="Kim H."/>
            <person name="Bae S."/>
            <person name="Joh K."/>
        </authorList>
    </citation>
    <scope>NUCLEOTIDE SEQUENCE [LARGE SCALE GENOMIC DNA]</scope>
    <source>
        <strain evidence="1 2">HMF5036</strain>
    </source>
</reference>
<dbReference type="Proteomes" id="UP000664795">
    <property type="component" value="Unassembled WGS sequence"/>
</dbReference>
<dbReference type="AlphaFoldDB" id="A0A939JXI4"/>